<dbReference type="EMBL" id="JAODUP010000286">
    <property type="protein sequence ID" value="KAK2153786.1"/>
    <property type="molecule type" value="Genomic_DNA"/>
</dbReference>
<sequence>MYFMVPILKHLTLNPGNPSNYRPITMSPIDTTLLELLVVPRNVPLFTNKFGFS</sequence>
<dbReference type="Proteomes" id="UP001208570">
    <property type="component" value="Unassembled WGS sequence"/>
</dbReference>
<name>A0AAD9JJD8_9ANNE</name>
<accession>A0AAD9JJD8</accession>
<organism evidence="1 2">
    <name type="scientific">Paralvinella palmiformis</name>
    <dbReference type="NCBI Taxonomy" id="53620"/>
    <lineage>
        <taxon>Eukaryota</taxon>
        <taxon>Metazoa</taxon>
        <taxon>Spiralia</taxon>
        <taxon>Lophotrochozoa</taxon>
        <taxon>Annelida</taxon>
        <taxon>Polychaeta</taxon>
        <taxon>Sedentaria</taxon>
        <taxon>Canalipalpata</taxon>
        <taxon>Terebellida</taxon>
        <taxon>Terebelliformia</taxon>
        <taxon>Alvinellidae</taxon>
        <taxon>Paralvinella</taxon>
    </lineage>
</organism>
<gene>
    <name evidence="1" type="ORF">LSH36_286g02027</name>
</gene>
<reference evidence="1" key="1">
    <citation type="journal article" date="2023" name="Mol. Biol. Evol.">
        <title>Third-Generation Sequencing Reveals the Adaptive Role of the Epigenome in Three Deep-Sea Polychaetes.</title>
        <authorList>
            <person name="Perez M."/>
            <person name="Aroh O."/>
            <person name="Sun Y."/>
            <person name="Lan Y."/>
            <person name="Juniper S.K."/>
            <person name="Young C.R."/>
            <person name="Angers B."/>
            <person name="Qian P.Y."/>
        </authorList>
    </citation>
    <scope>NUCLEOTIDE SEQUENCE</scope>
    <source>
        <strain evidence="1">P08H-3</strain>
    </source>
</reference>
<comment type="caution">
    <text evidence="1">The sequence shown here is derived from an EMBL/GenBank/DDBJ whole genome shotgun (WGS) entry which is preliminary data.</text>
</comment>
<evidence type="ECO:0000313" key="2">
    <source>
        <dbReference type="Proteomes" id="UP001208570"/>
    </source>
</evidence>
<evidence type="ECO:0000313" key="1">
    <source>
        <dbReference type="EMBL" id="KAK2153786.1"/>
    </source>
</evidence>
<proteinExistence type="predicted"/>
<dbReference type="AlphaFoldDB" id="A0AAD9JJD8"/>
<protein>
    <submittedName>
        <fullName evidence="1">Uncharacterized protein</fullName>
    </submittedName>
</protein>
<keyword evidence="2" id="KW-1185">Reference proteome</keyword>